<evidence type="ECO:0000256" key="3">
    <source>
        <dbReference type="SAM" id="SignalP"/>
    </source>
</evidence>
<organism evidence="5 6">
    <name type="scientific">Adineta ricciae</name>
    <name type="common">Rotifer</name>
    <dbReference type="NCBI Taxonomy" id="249248"/>
    <lineage>
        <taxon>Eukaryota</taxon>
        <taxon>Metazoa</taxon>
        <taxon>Spiralia</taxon>
        <taxon>Gnathifera</taxon>
        <taxon>Rotifera</taxon>
        <taxon>Eurotatoria</taxon>
        <taxon>Bdelloidea</taxon>
        <taxon>Adinetida</taxon>
        <taxon>Adinetidae</taxon>
        <taxon>Adineta</taxon>
    </lineage>
</organism>
<protein>
    <recommendedName>
        <fullName evidence="2">Protein HTATIP2</fullName>
    </recommendedName>
</protein>
<keyword evidence="3" id="KW-0732">Signal</keyword>
<dbReference type="GO" id="GO:0051170">
    <property type="term" value="P:import into nucleus"/>
    <property type="evidence" value="ECO:0007669"/>
    <property type="project" value="TreeGrafter"/>
</dbReference>
<comment type="caution">
    <text evidence="5">The sequence shown here is derived from an EMBL/GenBank/DDBJ whole genome shotgun (WGS) entry which is preliminary data.</text>
</comment>
<evidence type="ECO:0000313" key="6">
    <source>
        <dbReference type="Proteomes" id="UP000663852"/>
    </source>
</evidence>
<dbReference type="Gene3D" id="3.40.50.720">
    <property type="entry name" value="NAD(P)-binding Rossmann-like Domain"/>
    <property type="match status" value="1"/>
</dbReference>
<dbReference type="CDD" id="cd05250">
    <property type="entry name" value="CC3_like_SDR_a"/>
    <property type="match status" value="1"/>
</dbReference>
<feature type="signal peptide" evidence="3">
    <location>
        <begin position="1"/>
        <end position="18"/>
    </location>
</feature>
<gene>
    <name evidence="5" type="ORF">EDS130_LOCUS6694</name>
</gene>
<dbReference type="AlphaFoldDB" id="A0A813VBV9"/>
<dbReference type="OrthoDB" id="430436at2759"/>
<comment type="subunit">
    <text evidence="1">Monomer. Forms homodimers during oxidative stress. Interacts (via N-terminus) with elongation factor EEF1A1 (via middle-region); the interaction is direct and competes with EEF1A1 binding to guanyl-nucleotide exchange factor EEF1B2, thereby inhibiting GDP for GTP exchange and reactivation of EEF1A1. Interacts with nuclear transport receptors XPO4, IPO5/RANBP5, IPO7, IPO9 and KPNB1 as well as GCN1L1/GCN1 and LRPPRC probably through their HEAT repeats. Binds NCOA5/CIA.</text>
</comment>
<dbReference type="PANTHER" id="PTHR14097:SF7">
    <property type="entry name" value="OXIDOREDUCTASE HTATIP2"/>
    <property type="match status" value="1"/>
</dbReference>
<evidence type="ECO:0000313" key="5">
    <source>
        <dbReference type="EMBL" id="CAF0838017.1"/>
    </source>
</evidence>
<dbReference type="Proteomes" id="UP000663852">
    <property type="component" value="Unassembled WGS sequence"/>
</dbReference>
<dbReference type="PANTHER" id="PTHR14097">
    <property type="entry name" value="OXIDOREDUCTASE HTATIP2"/>
    <property type="match status" value="1"/>
</dbReference>
<dbReference type="SUPFAM" id="SSF51735">
    <property type="entry name" value="NAD(P)-binding Rossmann-fold domains"/>
    <property type="match status" value="1"/>
</dbReference>
<evidence type="ECO:0000256" key="1">
    <source>
        <dbReference type="ARBA" id="ARBA00093483"/>
    </source>
</evidence>
<proteinExistence type="predicted"/>
<feature type="domain" description="NAD(P)-binding" evidence="4">
    <location>
        <begin position="35"/>
        <end position="147"/>
    </location>
</feature>
<reference evidence="5" key="1">
    <citation type="submission" date="2021-02" db="EMBL/GenBank/DDBJ databases">
        <authorList>
            <person name="Nowell W R."/>
        </authorList>
    </citation>
    <scope>NUCLEOTIDE SEQUENCE</scope>
</reference>
<dbReference type="Pfam" id="PF13460">
    <property type="entry name" value="NAD_binding_10"/>
    <property type="match status" value="1"/>
</dbReference>
<dbReference type="EMBL" id="CAJNOJ010000019">
    <property type="protein sequence ID" value="CAF0838017.1"/>
    <property type="molecule type" value="Genomic_DNA"/>
</dbReference>
<dbReference type="GO" id="GO:0003824">
    <property type="term" value="F:catalytic activity"/>
    <property type="evidence" value="ECO:0007669"/>
    <property type="project" value="UniProtKB-ARBA"/>
</dbReference>
<dbReference type="InterPro" id="IPR036291">
    <property type="entry name" value="NAD(P)-bd_dom_sf"/>
</dbReference>
<evidence type="ECO:0000259" key="4">
    <source>
        <dbReference type="Pfam" id="PF13460"/>
    </source>
</evidence>
<evidence type="ECO:0000256" key="2">
    <source>
        <dbReference type="ARBA" id="ARBA00093604"/>
    </source>
</evidence>
<name>A0A813VBV9_ADIRI</name>
<feature type="chain" id="PRO_5033031720" description="Protein HTATIP2" evidence="3">
    <location>
        <begin position="19"/>
        <end position="261"/>
    </location>
</feature>
<sequence>MWLLYLIVLLINYDACFGKQMNMSTGKTALVTGYTGESGKALVKELVQNTEFKKIILVGRRKVDFTEDGYKQKTEQREIDFDKIDEYAEAFRGADVHFCCLGTTRGKAGAEGFRRVDYDYVVGAARLAKQEGCEHFHLVSSQGANENSYLLYPQVKGQSEAALSKMGFLRLSIYRPAMLMVDRTEHRLFEGIARSIIKHTVQRIAPEWITTPIEVLARAMCYNSFITGRPSVEILDNHAIFRLAEQKPNATADGTKRADEL</sequence>
<dbReference type="GO" id="GO:0005737">
    <property type="term" value="C:cytoplasm"/>
    <property type="evidence" value="ECO:0007669"/>
    <property type="project" value="TreeGrafter"/>
</dbReference>
<accession>A0A813VBV9</accession>
<dbReference type="InterPro" id="IPR016040">
    <property type="entry name" value="NAD(P)-bd_dom"/>
</dbReference>